<organism evidence="2 3">
    <name type="scientific">Acer saccharum</name>
    <name type="common">Sugar maple</name>
    <dbReference type="NCBI Taxonomy" id="4024"/>
    <lineage>
        <taxon>Eukaryota</taxon>
        <taxon>Viridiplantae</taxon>
        <taxon>Streptophyta</taxon>
        <taxon>Embryophyta</taxon>
        <taxon>Tracheophyta</taxon>
        <taxon>Spermatophyta</taxon>
        <taxon>Magnoliopsida</taxon>
        <taxon>eudicotyledons</taxon>
        <taxon>Gunneridae</taxon>
        <taxon>Pentapetalae</taxon>
        <taxon>rosids</taxon>
        <taxon>malvids</taxon>
        <taxon>Sapindales</taxon>
        <taxon>Sapindaceae</taxon>
        <taxon>Hippocastanoideae</taxon>
        <taxon>Acereae</taxon>
        <taxon>Acer</taxon>
    </lineage>
</organism>
<comment type="caution">
    <text evidence="2">The sequence shown here is derived from an EMBL/GenBank/DDBJ whole genome shotgun (WGS) entry which is preliminary data.</text>
</comment>
<name>A0AA39TC26_ACESA</name>
<keyword evidence="1" id="KW-0812">Transmembrane</keyword>
<accession>A0AA39TC26</accession>
<keyword evidence="1" id="KW-0472">Membrane</keyword>
<sequence length="75" mass="8719">MRQRIMETIKGLLQVLNLIVGYITSGFCIFRKVVLMGQSKLHEIDAWIRKFWKSIDVSRSGYESDFVTSLCYELG</sequence>
<evidence type="ECO:0000313" key="2">
    <source>
        <dbReference type="EMBL" id="KAK0606366.1"/>
    </source>
</evidence>
<keyword evidence="3" id="KW-1185">Reference proteome</keyword>
<proteinExistence type="predicted"/>
<dbReference type="Proteomes" id="UP001168877">
    <property type="component" value="Unassembled WGS sequence"/>
</dbReference>
<reference evidence="2" key="2">
    <citation type="submission" date="2023-06" db="EMBL/GenBank/DDBJ databases">
        <authorList>
            <person name="Swenson N.G."/>
            <person name="Wegrzyn J.L."/>
            <person name="Mcevoy S.L."/>
        </authorList>
    </citation>
    <scope>NUCLEOTIDE SEQUENCE</scope>
    <source>
        <strain evidence="2">NS2018</strain>
        <tissue evidence="2">Leaf</tissue>
    </source>
</reference>
<dbReference type="EMBL" id="JAUESC010000002">
    <property type="protein sequence ID" value="KAK0606366.1"/>
    <property type="molecule type" value="Genomic_DNA"/>
</dbReference>
<protein>
    <submittedName>
        <fullName evidence="2">Uncharacterized protein</fullName>
    </submittedName>
</protein>
<evidence type="ECO:0000256" key="1">
    <source>
        <dbReference type="SAM" id="Phobius"/>
    </source>
</evidence>
<dbReference type="AlphaFoldDB" id="A0AA39TC26"/>
<feature type="transmembrane region" description="Helical" evidence="1">
    <location>
        <begin position="12"/>
        <end position="30"/>
    </location>
</feature>
<reference evidence="2" key="1">
    <citation type="journal article" date="2022" name="Plant J.">
        <title>Strategies of tolerance reflected in two North American maple genomes.</title>
        <authorList>
            <person name="McEvoy S.L."/>
            <person name="Sezen U.U."/>
            <person name="Trouern-Trend A."/>
            <person name="McMahon S.M."/>
            <person name="Schaberg P.G."/>
            <person name="Yang J."/>
            <person name="Wegrzyn J.L."/>
            <person name="Swenson N.G."/>
        </authorList>
    </citation>
    <scope>NUCLEOTIDE SEQUENCE</scope>
    <source>
        <strain evidence="2">NS2018</strain>
    </source>
</reference>
<gene>
    <name evidence="2" type="ORF">LWI29_036923</name>
</gene>
<keyword evidence="1" id="KW-1133">Transmembrane helix</keyword>
<evidence type="ECO:0000313" key="3">
    <source>
        <dbReference type="Proteomes" id="UP001168877"/>
    </source>
</evidence>